<dbReference type="AlphaFoldDB" id="A0A0F9QCQ3"/>
<comment type="caution">
    <text evidence="1">The sequence shown here is derived from an EMBL/GenBank/DDBJ whole genome shotgun (WGS) entry which is preliminary data.</text>
</comment>
<organism evidence="1">
    <name type="scientific">marine sediment metagenome</name>
    <dbReference type="NCBI Taxonomy" id="412755"/>
    <lineage>
        <taxon>unclassified sequences</taxon>
        <taxon>metagenomes</taxon>
        <taxon>ecological metagenomes</taxon>
    </lineage>
</organism>
<sequence length="109" mass="12227">MKDADEIRQRPTAPSPKLKPLTDAQAFLAAAVDRFLTAPEFDEIIPRPLEKMTDAECEAVITKVRRHFGEKVSMAKLRSAFLEEQIESDNWVAKERAACKARSAGKELV</sequence>
<dbReference type="EMBL" id="LAZR01001712">
    <property type="protein sequence ID" value="KKN40319.1"/>
    <property type="molecule type" value="Genomic_DNA"/>
</dbReference>
<name>A0A0F9QCQ3_9ZZZZ</name>
<protein>
    <submittedName>
        <fullName evidence="1">Uncharacterized protein</fullName>
    </submittedName>
</protein>
<gene>
    <name evidence="1" type="ORF">LCGC14_0734760</name>
</gene>
<reference evidence="1" key="1">
    <citation type="journal article" date="2015" name="Nature">
        <title>Complex archaea that bridge the gap between prokaryotes and eukaryotes.</title>
        <authorList>
            <person name="Spang A."/>
            <person name="Saw J.H."/>
            <person name="Jorgensen S.L."/>
            <person name="Zaremba-Niedzwiedzka K."/>
            <person name="Martijn J."/>
            <person name="Lind A.E."/>
            <person name="van Eijk R."/>
            <person name="Schleper C."/>
            <person name="Guy L."/>
            <person name="Ettema T.J."/>
        </authorList>
    </citation>
    <scope>NUCLEOTIDE SEQUENCE</scope>
</reference>
<evidence type="ECO:0000313" key="1">
    <source>
        <dbReference type="EMBL" id="KKN40319.1"/>
    </source>
</evidence>
<proteinExistence type="predicted"/>
<accession>A0A0F9QCQ3</accession>